<keyword evidence="1" id="KW-0833">Ubl conjugation pathway</keyword>
<reference evidence="3" key="1">
    <citation type="journal article" date="2020" name="Stud. Mycol.">
        <title>101 Dothideomycetes genomes: a test case for predicting lifestyles and emergence of pathogens.</title>
        <authorList>
            <person name="Haridas S."/>
            <person name="Albert R."/>
            <person name="Binder M."/>
            <person name="Bloem J."/>
            <person name="Labutti K."/>
            <person name="Salamov A."/>
            <person name="Andreopoulos B."/>
            <person name="Baker S."/>
            <person name="Barry K."/>
            <person name="Bills G."/>
            <person name="Bluhm B."/>
            <person name="Cannon C."/>
            <person name="Castanera R."/>
            <person name="Culley D."/>
            <person name="Daum C."/>
            <person name="Ezra D."/>
            <person name="Gonzalez J."/>
            <person name="Henrissat B."/>
            <person name="Kuo A."/>
            <person name="Liang C."/>
            <person name="Lipzen A."/>
            <person name="Lutzoni F."/>
            <person name="Magnuson J."/>
            <person name="Mondo S."/>
            <person name="Nolan M."/>
            <person name="Ohm R."/>
            <person name="Pangilinan J."/>
            <person name="Park H.-J."/>
            <person name="Ramirez L."/>
            <person name="Alfaro M."/>
            <person name="Sun H."/>
            <person name="Tritt A."/>
            <person name="Yoshinaga Y."/>
            <person name="Zwiers L.-H."/>
            <person name="Turgeon B."/>
            <person name="Goodwin S."/>
            <person name="Spatafora J."/>
            <person name="Crous P."/>
            <person name="Grigoriev I."/>
        </authorList>
    </citation>
    <scope>NUCLEOTIDE SEQUENCE</scope>
    <source>
        <strain evidence="3">CBS 279.74</strain>
    </source>
</reference>
<feature type="compositionally biased region" description="Basic and acidic residues" evidence="2">
    <location>
        <begin position="42"/>
        <end position="54"/>
    </location>
</feature>
<proteinExistence type="predicted"/>
<evidence type="ECO:0000313" key="4">
    <source>
        <dbReference type="Proteomes" id="UP000799428"/>
    </source>
</evidence>
<dbReference type="GO" id="GO:0005680">
    <property type="term" value="C:anaphase-promoting complex"/>
    <property type="evidence" value="ECO:0007669"/>
    <property type="project" value="InterPro"/>
</dbReference>
<sequence>MLRRAPTTITLTSTDVEQYEANRARKLWEQQQQQSSSQSSDASEKGRDPNDDLKPFPQQQKSRKDRIMGLGN</sequence>
<dbReference type="Proteomes" id="UP000799428">
    <property type="component" value="Unassembled WGS sequence"/>
</dbReference>
<evidence type="ECO:0000256" key="2">
    <source>
        <dbReference type="SAM" id="MobiDB-lite"/>
    </source>
</evidence>
<evidence type="ECO:0000256" key="1">
    <source>
        <dbReference type="ARBA" id="ARBA00022786"/>
    </source>
</evidence>
<dbReference type="EMBL" id="MU005773">
    <property type="protein sequence ID" value="KAF2707757.1"/>
    <property type="molecule type" value="Genomic_DNA"/>
</dbReference>
<dbReference type="GO" id="GO:0031145">
    <property type="term" value="P:anaphase-promoting complex-dependent catabolic process"/>
    <property type="evidence" value="ECO:0007669"/>
    <property type="project" value="InterPro"/>
</dbReference>
<protein>
    <recommendedName>
        <fullName evidence="5">Anaphase-promoting complex, subunit CDC26</fullName>
    </recommendedName>
</protein>
<dbReference type="InterPro" id="IPR018860">
    <property type="entry name" value="APC_suCDC26"/>
</dbReference>
<evidence type="ECO:0008006" key="5">
    <source>
        <dbReference type="Google" id="ProtNLM"/>
    </source>
</evidence>
<feature type="region of interest" description="Disordered" evidence="2">
    <location>
        <begin position="24"/>
        <end position="72"/>
    </location>
</feature>
<evidence type="ECO:0000313" key="3">
    <source>
        <dbReference type="EMBL" id="KAF2707757.1"/>
    </source>
</evidence>
<dbReference type="AlphaFoldDB" id="A0A6G1K5W0"/>
<feature type="compositionally biased region" description="Low complexity" evidence="2">
    <location>
        <begin position="30"/>
        <end position="40"/>
    </location>
</feature>
<name>A0A6G1K5W0_9PLEO</name>
<organism evidence="3 4">
    <name type="scientific">Pleomassaria siparia CBS 279.74</name>
    <dbReference type="NCBI Taxonomy" id="1314801"/>
    <lineage>
        <taxon>Eukaryota</taxon>
        <taxon>Fungi</taxon>
        <taxon>Dikarya</taxon>
        <taxon>Ascomycota</taxon>
        <taxon>Pezizomycotina</taxon>
        <taxon>Dothideomycetes</taxon>
        <taxon>Pleosporomycetidae</taxon>
        <taxon>Pleosporales</taxon>
        <taxon>Pleomassariaceae</taxon>
        <taxon>Pleomassaria</taxon>
    </lineage>
</organism>
<gene>
    <name evidence="3" type="ORF">K504DRAFT_458243</name>
</gene>
<keyword evidence="4" id="KW-1185">Reference proteome</keyword>
<dbReference type="Pfam" id="PF10471">
    <property type="entry name" value="ANAPC_CDC26"/>
    <property type="match status" value="1"/>
</dbReference>
<accession>A0A6G1K5W0</accession>
<dbReference type="OrthoDB" id="3780941at2759"/>